<name>Q4CN12_TRYCC</name>
<accession>Q4CN12</accession>
<dbReference type="RefSeq" id="XP_803110.1">
    <property type="nucleotide sequence ID" value="XM_798017.1"/>
</dbReference>
<dbReference type="GeneID" id="3532661"/>
<feature type="transmembrane region" description="Helical" evidence="1">
    <location>
        <begin position="40"/>
        <end position="60"/>
    </location>
</feature>
<organism evidence="2 3">
    <name type="scientific">Trypanosoma cruzi (strain CL Brener)</name>
    <dbReference type="NCBI Taxonomy" id="353153"/>
    <lineage>
        <taxon>Eukaryota</taxon>
        <taxon>Discoba</taxon>
        <taxon>Euglenozoa</taxon>
        <taxon>Kinetoplastea</taxon>
        <taxon>Metakinetoplastina</taxon>
        <taxon>Trypanosomatida</taxon>
        <taxon>Trypanosomatidae</taxon>
        <taxon>Trypanosoma</taxon>
        <taxon>Schizotrypanum</taxon>
    </lineage>
</organism>
<dbReference type="PaxDb" id="353153-Q4CN12"/>
<proteinExistence type="predicted"/>
<comment type="caution">
    <text evidence="2">The sequence shown here is derived from an EMBL/GenBank/DDBJ whole genome shotgun (WGS) entry which is preliminary data.</text>
</comment>
<keyword evidence="1" id="KW-1133">Transmembrane helix</keyword>
<protein>
    <submittedName>
        <fullName evidence="2">Uncharacterized protein</fullName>
    </submittedName>
</protein>
<dbReference type="EMBL" id="AAHK01003158">
    <property type="protein sequence ID" value="EAN81664.1"/>
    <property type="molecule type" value="Genomic_DNA"/>
</dbReference>
<gene>
    <name evidence="2" type="ORF">Tc00.1047053510479.30</name>
</gene>
<keyword evidence="3" id="KW-1185">Reference proteome</keyword>
<sequence length="166" mass="18550">MLCGLVEQCSVLSFFRAIYVYTQSLCALGQMKCKPLLRDTFYFCFPGVLLDSHFFFFFLFGNLPRLVSVCAVLHCHFVLPCPVECPSAGCAADMPPFPLLFFPAIGTDCPQRRLFVLPSAMRRERRGARLGFLLLLQREGTVCGVPHCGCAGHYPLQPAVRHEANL</sequence>
<evidence type="ECO:0000256" key="1">
    <source>
        <dbReference type="SAM" id="Phobius"/>
    </source>
</evidence>
<evidence type="ECO:0000313" key="3">
    <source>
        <dbReference type="Proteomes" id="UP000002296"/>
    </source>
</evidence>
<dbReference type="Proteomes" id="UP000002296">
    <property type="component" value="Unassembled WGS sequence"/>
</dbReference>
<reference evidence="2 3" key="1">
    <citation type="journal article" date="2005" name="Science">
        <title>The genome sequence of Trypanosoma cruzi, etiologic agent of Chagas disease.</title>
        <authorList>
            <person name="El-Sayed N.M."/>
            <person name="Myler P.J."/>
            <person name="Bartholomeu D.C."/>
            <person name="Nilsson D."/>
            <person name="Aggarwal G."/>
            <person name="Tran A.N."/>
            <person name="Ghedin E."/>
            <person name="Worthey E.A."/>
            <person name="Delcher A.L."/>
            <person name="Blandin G."/>
            <person name="Westenberger S.J."/>
            <person name="Caler E."/>
            <person name="Cerqueira G.C."/>
            <person name="Branche C."/>
            <person name="Haas B."/>
            <person name="Anupama A."/>
            <person name="Arner E."/>
            <person name="Aslund L."/>
            <person name="Attipoe P."/>
            <person name="Bontempi E."/>
            <person name="Bringaud F."/>
            <person name="Burton P."/>
            <person name="Cadag E."/>
            <person name="Campbell D.A."/>
            <person name="Carrington M."/>
            <person name="Crabtree J."/>
            <person name="Darban H."/>
            <person name="da Silveira J.F."/>
            <person name="de Jong P."/>
            <person name="Edwards K."/>
            <person name="Englund P.T."/>
            <person name="Fazelina G."/>
            <person name="Feldblyum T."/>
            <person name="Ferella M."/>
            <person name="Frasch A.C."/>
            <person name="Gull K."/>
            <person name="Horn D."/>
            <person name="Hou L."/>
            <person name="Huang Y."/>
            <person name="Kindlund E."/>
            <person name="Klingbeil M."/>
            <person name="Kluge S."/>
            <person name="Koo H."/>
            <person name="Lacerda D."/>
            <person name="Levin M.J."/>
            <person name="Lorenzi H."/>
            <person name="Louie T."/>
            <person name="Machado C.R."/>
            <person name="McCulloch R."/>
            <person name="McKenna A."/>
            <person name="Mizuno Y."/>
            <person name="Mottram J.C."/>
            <person name="Nelson S."/>
            <person name="Ochaya S."/>
            <person name="Osoegawa K."/>
            <person name="Pai G."/>
            <person name="Parsons M."/>
            <person name="Pentony M."/>
            <person name="Pettersson U."/>
            <person name="Pop M."/>
            <person name="Ramirez J.L."/>
            <person name="Rinta J."/>
            <person name="Robertson L."/>
            <person name="Salzberg S.L."/>
            <person name="Sanchez D.O."/>
            <person name="Seyler A."/>
            <person name="Sharma R."/>
            <person name="Shetty J."/>
            <person name="Simpson A.J."/>
            <person name="Sisk E."/>
            <person name="Tammi M.T."/>
            <person name="Tarleton R."/>
            <person name="Teixeira S."/>
            <person name="Van Aken S."/>
            <person name="Vogt C."/>
            <person name="Ward P.N."/>
            <person name="Wickstead B."/>
            <person name="Wortman J."/>
            <person name="White O."/>
            <person name="Fraser C.M."/>
            <person name="Stuart K.D."/>
            <person name="Andersson B."/>
        </authorList>
    </citation>
    <scope>NUCLEOTIDE SEQUENCE [LARGE SCALE GENOMIC DNA]</scope>
    <source>
        <strain evidence="2 3">CL Brener</strain>
    </source>
</reference>
<keyword evidence="1" id="KW-0812">Transmembrane</keyword>
<keyword evidence="1" id="KW-0472">Membrane</keyword>
<dbReference type="KEGG" id="tcr:510479.30"/>
<dbReference type="InParanoid" id="Q4CN12"/>
<evidence type="ECO:0000313" key="2">
    <source>
        <dbReference type="EMBL" id="EAN81664.1"/>
    </source>
</evidence>
<dbReference type="AlphaFoldDB" id="Q4CN12"/>